<reference evidence="15 16" key="1">
    <citation type="journal article" date="2019" name="Nat. Microbiol.">
        <title>Mediterranean grassland soil C-N compound turnover is dependent on rainfall and depth, and is mediated by genomically divergent microorganisms.</title>
        <authorList>
            <person name="Diamond S."/>
            <person name="Andeer P.F."/>
            <person name="Li Z."/>
            <person name="Crits-Christoph A."/>
            <person name="Burstein D."/>
            <person name="Anantharaman K."/>
            <person name="Lane K.R."/>
            <person name="Thomas B.C."/>
            <person name="Pan C."/>
            <person name="Northen T.R."/>
            <person name="Banfield J.F."/>
        </authorList>
    </citation>
    <scope>NUCLEOTIDE SEQUENCE [LARGE SCALE GENOMIC DNA]</scope>
    <source>
        <strain evidence="15">WS_9</strain>
    </source>
</reference>
<evidence type="ECO:0000256" key="13">
    <source>
        <dbReference type="SAM" id="MobiDB-lite"/>
    </source>
</evidence>
<evidence type="ECO:0000256" key="3">
    <source>
        <dbReference type="ARBA" id="ARBA00022723"/>
    </source>
</evidence>
<dbReference type="Gene3D" id="1.10.340.30">
    <property type="entry name" value="Hypothetical protein, domain 2"/>
    <property type="match status" value="1"/>
</dbReference>
<dbReference type="GO" id="GO:0051539">
    <property type="term" value="F:4 iron, 4 sulfur cluster binding"/>
    <property type="evidence" value="ECO:0007669"/>
    <property type="project" value="UniProtKB-UniRule"/>
</dbReference>
<evidence type="ECO:0000256" key="12">
    <source>
        <dbReference type="HAMAP-Rule" id="MF_00942"/>
    </source>
</evidence>
<dbReference type="FunFam" id="1.10.340.30:FF:000001">
    <property type="entry name" value="Endonuclease III"/>
    <property type="match status" value="1"/>
</dbReference>
<dbReference type="PANTHER" id="PTHR10359">
    <property type="entry name" value="A/G-SPECIFIC ADENINE GLYCOSYLASE/ENDONUCLEASE III"/>
    <property type="match status" value="1"/>
</dbReference>
<accession>A0A538TQR1</accession>
<evidence type="ECO:0000256" key="5">
    <source>
        <dbReference type="ARBA" id="ARBA00022801"/>
    </source>
</evidence>
<dbReference type="Gene3D" id="1.10.1670.10">
    <property type="entry name" value="Helix-hairpin-Helix base-excision DNA repair enzymes (C-terminal)"/>
    <property type="match status" value="1"/>
</dbReference>
<sequence>MDVRLLISRLREAYPDAACALEHENPFQLLVATILSAQCTDARVNMVTPGLFARFPDAAAMSRASQGELEEIIRSTGFYRNKAKAIRAASERIMETFGGTVPRSMEELLTLAGVARKTANVVLGVGYGLSEGVVVDTHVQRISRRLGLSRGKTPEQVERDLMALLPQEDWIDFAHLLIFHGRRTCAARGPICADCPVVDLCPSGPYFLGGQTPPWERRARAPKGKAAAPRRTAAAASKKKHPAKKKGPAKRNVAARRKGSAKRKSPVAAKPGRGPARGRRAR</sequence>
<proteinExistence type="inferred from homology"/>
<comment type="caution">
    <text evidence="15">The sequence shown here is derived from an EMBL/GenBank/DDBJ whole genome shotgun (WGS) entry which is preliminary data.</text>
</comment>
<dbReference type="Proteomes" id="UP000317691">
    <property type="component" value="Unassembled WGS sequence"/>
</dbReference>
<dbReference type="AlphaFoldDB" id="A0A538TQR1"/>
<dbReference type="InterPro" id="IPR005759">
    <property type="entry name" value="Nth"/>
</dbReference>
<dbReference type="PROSITE" id="PS01155">
    <property type="entry name" value="ENDONUCLEASE_III_2"/>
    <property type="match status" value="1"/>
</dbReference>
<comment type="function">
    <text evidence="12">DNA repair enzyme that has both DNA N-glycosylase activity and AP-lyase activity. The DNA N-glycosylase activity releases various damaged pyrimidines from DNA by cleaving the N-glycosidic bond, leaving an AP (apurinic/apyrimidinic) site. The AP-lyase activity cleaves the phosphodiester bond 3' to the AP site by a beta-elimination, leaving a 3'-terminal unsaturated sugar and a product with a terminal 5'-phosphate.</text>
</comment>
<feature type="binding site" evidence="12">
    <location>
        <position position="195"/>
    </location>
    <ligand>
        <name>[4Fe-4S] cluster</name>
        <dbReference type="ChEBI" id="CHEBI:49883"/>
    </ligand>
</feature>
<keyword evidence="7 12" id="KW-0411">Iron-sulfur</keyword>
<keyword evidence="2 12" id="KW-0004">4Fe-4S</keyword>
<keyword evidence="10 12" id="KW-0456">Lyase</keyword>
<feature type="binding site" evidence="12">
    <location>
        <position position="192"/>
    </location>
    <ligand>
        <name>[4Fe-4S] cluster</name>
        <dbReference type="ChEBI" id="CHEBI:49883"/>
    </ligand>
</feature>
<dbReference type="CDD" id="cd00056">
    <property type="entry name" value="ENDO3c"/>
    <property type="match status" value="1"/>
</dbReference>
<dbReference type="EC" id="4.2.99.18" evidence="12"/>
<evidence type="ECO:0000259" key="14">
    <source>
        <dbReference type="SMART" id="SM00478"/>
    </source>
</evidence>
<dbReference type="Pfam" id="PF00730">
    <property type="entry name" value="HhH-GPD"/>
    <property type="match status" value="1"/>
</dbReference>
<feature type="domain" description="HhH-GPD" evidence="14">
    <location>
        <begin position="35"/>
        <end position="183"/>
    </location>
</feature>
<evidence type="ECO:0000256" key="7">
    <source>
        <dbReference type="ARBA" id="ARBA00023014"/>
    </source>
</evidence>
<keyword evidence="6 12" id="KW-0408">Iron</keyword>
<dbReference type="NCBIfam" id="TIGR01083">
    <property type="entry name" value="nth"/>
    <property type="match status" value="1"/>
</dbReference>
<evidence type="ECO:0000256" key="4">
    <source>
        <dbReference type="ARBA" id="ARBA00022763"/>
    </source>
</evidence>
<protein>
    <recommendedName>
        <fullName evidence="12">Endonuclease III</fullName>
        <ecNumber evidence="12">4.2.99.18</ecNumber>
    </recommendedName>
    <alternativeName>
        <fullName evidence="12">DNA-(apurinic or apyrimidinic site) lyase</fullName>
    </alternativeName>
</protein>
<feature type="compositionally biased region" description="Low complexity" evidence="13">
    <location>
        <begin position="224"/>
        <end position="236"/>
    </location>
</feature>
<keyword evidence="15" id="KW-0540">Nuclease</keyword>
<dbReference type="HAMAP" id="MF_00942">
    <property type="entry name" value="Nth"/>
    <property type="match status" value="1"/>
</dbReference>
<evidence type="ECO:0000256" key="6">
    <source>
        <dbReference type="ARBA" id="ARBA00023004"/>
    </source>
</evidence>
<dbReference type="GO" id="GO:0046872">
    <property type="term" value="F:metal ion binding"/>
    <property type="evidence" value="ECO:0007669"/>
    <property type="project" value="UniProtKB-KW"/>
</dbReference>
<evidence type="ECO:0000256" key="10">
    <source>
        <dbReference type="ARBA" id="ARBA00023239"/>
    </source>
</evidence>
<keyword evidence="11 12" id="KW-0326">Glycosidase</keyword>
<dbReference type="SMART" id="SM00478">
    <property type="entry name" value="ENDO3c"/>
    <property type="match status" value="1"/>
</dbReference>
<evidence type="ECO:0000313" key="16">
    <source>
        <dbReference type="Proteomes" id="UP000317691"/>
    </source>
</evidence>
<feature type="region of interest" description="Disordered" evidence="13">
    <location>
        <begin position="211"/>
        <end position="282"/>
    </location>
</feature>
<evidence type="ECO:0000256" key="1">
    <source>
        <dbReference type="ARBA" id="ARBA00008343"/>
    </source>
</evidence>
<keyword evidence="3 12" id="KW-0479">Metal-binding</keyword>
<keyword evidence="5 12" id="KW-0378">Hydrolase</keyword>
<evidence type="ECO:0000256" key="2">
    <source>
        <dbReference type="ARBA" id="ARBA00022485"/>
    </source>
</evidence>
<dbReference type="InterPro" id="IPR003265">
    <property type="entry name" value="HhH-GPD_domain"/>
</dbReference>
<keyword evidence="15" id="KW-0255">Endonuclease</keyword>
<organism evidence="15 16">
    <name type="scientific">Eiseniibacteriota bacterium</name>
    <dbReference type="NCBI Taxonomy" id="2212470"/>
    <lineage>
        <taxon>Bacteria</taxon>
        <taxon>Candidatus Eiseniibacteriota</taxon>
    </lineage>
</organism>
<feature type="binding site" evidence="12">
    <location>
        <position position="201"/>
    </location>
    <ligand>
        <name>[4Fe-4S] cluster</name>
        <dbReference type="ChEBI" id="CHEBI:49883"/>
    </ligand>
</feature>
<feature type="binding site" evidence="12">
    <location>
        <position position="185"/>
    </location>
    <ligand>
        <name>[4Fe-4S] cluster</name>
        <dbReference type="ChEBI" id="CHEBI:49883"/>
    </ligand>
</feature>
<evidence type="ECO:0000313" key="15">
    <source>
        <dbReference type="EMBL" id="TMQ65962.1"/>
    </source>
</evidence>
<feature type="compositionally biased region" description="Basic residues" evidence="13">
    <location>
        <begin position="237"/>
        <end position="265"/>
    </location>
</feature>
<evidence type="ECO:0000256" key="8">
    <source>
        <dbReference type="ARBA" id="ARBA00023125"/>
    </source>
</evidence>
<dbReference type="GO" id="GO:0140078">
    <property type="term" value="F:class I DNA-(apurinic or apyrimidinic site) endonuclease activity"/>
    <property type="evidence" value="ECO:0007669"/>
    <property type="project" value="UniProtKB-EC"/>
</dbReference>
<dbReference type="EMBL" id="VBOZ01000010">
    <property type="protein sequence ID" value="TMQ65962.1"/>
    <property type="molecule type" value="Genomic_DNA"/>
</dbReference>
<dbReference type="GO" id="GO:0003677">
    <property type="term" value="F:DNA binding"/>
    <property type="evidence" value="ECO:0007669"/>
    <property type="project" value="UniProtKB-UniRule"/>
</dbReference>
<evidence type="ECO:0000256" key="11">
    <source>
        <dbReference type="ARBA" id="ARBA00023295"/>
    </source>
</evidence>
<keyword evidence="4 12" id="KW-0227">DNA damage</keyword>
<keyword evidence="9 12" id="KW-0234">DNA repair</keyword>
<name>A0A538TQR1_UNCEI</name>
<gene>
    <name evidence="12 15" type="primary">nth</name>
    <name evidence="15" type="ORF">E6K79_03595</name>
</gene>
<dbReference type="GO" id="GO:0006285">
    <property type="term" value="P:base-excision repair, AP site formation"/>
    <property type="evidence" value="ECO:0007669"/>
    <property type="project" value="TreeGrafter"/>
</dbReference>
<dbReference type="InterPro" id="IPR023170">
    <property type="entry name" value="HhH_base_excis_C"/>
</dbReference>
<dbReference type="SUPFAM" id="SSF48150">
    <property type="entry name" value="DNA-glycosylase"/>
    <property type="match status" value="1"/>
</dbReference>
<comment type="similarity">
    <text evidence="1 12">Belongs to the Nth/MutY family.</text>
</comment>
<comment type="cofactor">
    <cofactor evidence="12">
        <name>[4Fe-4S] cluster</name>
        <dbReference type="ChEBI" id="CHEBI:49883"/>
    </cofactor>
    <text evidence="12">Binds 1 [4Fe-4S] cluster.</text>
</comment>
<keyword evidence="8 12" id="KW-0238">DNA-binding</keyword>
<comment type="catalytic activity">
    <reaction evidence="12">
        <text>2'-deoxyribonucleotide-(2'-deoxyribose 5'-phosphate)-2'-deoxyribonucleotide-DNA = a 3'-end 2'-deoxyribonucleotide-(2,3-dehydro-2,3-deoxyribose 5'-phosphate)-DNA + a 5'-end 5'-phospho-2'-deoxyribonucleoside-DNA + H(+)</text>
        <dbReference type="Rhea" id="RHEA:66592"/>
        <dbReference type="Rhea" id="RHEA-COMP:13180"/>
        <dbReference type="Rhea" id="RHEA-COMP:16897"/>
        <dbReference type="Rhea" id="RHEA-COMP:17067"/>
        <dbReference type="ChEBI" id="CHEBI:15378"/>
        <dbReference type="ChEBI" id="CHEBI:136412"/>
        <dbReference type="ChEBI" id="CHEBI:157695"/>
        <dbReference type="ChEBI" id="CHEBI:167181"/>
        <dbReference type="EC" id="4.2.99.18"/>
    </reaction>
</comment>
<dbReference type="FunFam" id="1.10.1670.10:FF:000001">
    <property type="entry name" value="Endonuclease III"/>
    <property type="match status" value="1"/>
</dbReference>
<dbReference type="GO" id="GO:0019104">
    <property type="term" value="F:DNA N-glycosylase activity"/>
    <property type="evidence" value="ECO:0007669"/>
    <property type="project" value="UniProtKB-UniRule"/>
</dbReference>
<dbReference type="PANTHER" id="PTHR10359:SF18">
    <property type="entry name" value="ENDONUCLEASE III"/>
    <property type="match status" value="1"/>
</dbReference>
<dbReference type="InterPro" id="IPR004036">
    <property type="entry name" value="Endonuclease-III-like_CS2"/>
</dbReference>
<evidence type="ECO:0000256" key="9">
    <source>
        <dbReference type="ARBA" id="ARBA00023204"/>
    </source>
</evidence>
<dbReference type="InterPro" id="IPR011257">
    <property type="entry name" value="DNA_glycosylase"/>
</dbReference>